<reference evidence="2" key="1">
    <citation type="journal article" date="2023" name="Proc. Natl. Acad. Sci. U.S.A.">
        <title>Genomic and structural basis for evolution of tropane alkaloid biosynthesis.</title>
        <authorList>
            <person name="Wanga Y.-J."/>
            <person name="Taina T."/>
            <person name="Yua J.-Y."/>
            <person name="Lia J."/>
            <person name="Xua B."/>
            <person name="Chenc J."/>
            <person name="D'Auriad J.C."/>
            <person name="Huanga J.-P."/>
            <person name="Huanga S.-X."/>
        </authorList>
    </citation>
    <scope>NUCLEOTIDE SEQUENCE [LARGE SCALE GENOMIC DNA]</scope>
    <source>
        <strain evidence="2">cv. KIB-2019</strain>
    </source>
</reference>
<dbReference type="Proteomes" id="UP001152561">
    <property type="component" value="Unassembled WGS sequence"/>
</dbReference>
<name>A0A9Q1QUD8_9SOLA</name>
<dbReference type="AlphaFoldDB" id="A0A9Q1QUD8"/>
<protein>
    <submittedName>
        <fullName evidence="1">Uncharacterized protein</fullName>
    </submittedName>
</protein>
<gene>
    <name evidence="1" type="ORF">K7X08_015269</name>
</gene>
<comment type="caution">
    <text evidence="1">The sequence shown here is derived from an EMBL/GenBank/DDBJ whole genome shotgun (WGS) entry which is preliminary data.</text>
</comment>
<sequence>MWLSCIPWSNNTMKQEFPISFGNDDESWRLLYQYFLLIKKLWSFLIAKASWCLEPRELKLKFGCNSATPYAWRTFVSQSAMIFQP</sequence>
<organism evidence="1 2">
    <name type="scientific">Anisodus acutangulus</name>
    <dbReference type="NCBI Taxonomy" id="402998"/>
    <lineage>
        <taxon>Eukaryota</taxon>
        <taxon>Viridiplantae</taxon>
        <taxon>Streptophyta</taxon>
        <taxon>Embryophyta</taxon>
        <taxon>Tracheophyta</taxon>
        <taxon>Spermatophyta</taxon>
        <taxon>Magnoliopsida</taxon>
        <taxon>eudicotyledons</taxon>
        <taxon>Gunneridae</taxon>
        <taxon>Pentapetalae</taxon>
        <taxon>asterids</taxon>
        <taxon>lamiids</taxon>
        <taxon>Solanales</taxon>
        <taxon>Solanaceae</taxon>
        <taxon>Solanoideae</taxon>
        <taxon>Hyoscyameae</taxon>
        <taxon>Anisodus</taxon>
    </lineage>
</organism>
<evidence type="ECO:0000313" key="1">
    <source>
        <dbReference type="EMBL" id="KAJ8527818.1"/>
    </source>
</evidence>
<dbReference type="EMBL" id="JAJAGQ010000023">
    <property type="protein sequence ID" value="KAJ8527818.1"/>
    <property type="molecule type" value="Genomic_DNA"/>
</dbReference>
<keyword evidence="2" id="KW-1185">Reference proteome</keyword>
<accession>A0A9Q1QUD8</accession>
<proteinExistence type="predicted"/>
<evidence type="ECO:0000313" key="2">
    <source>
        <dbReference type="Proteomes" id="UP001152561"/>
    </source>
</evidence>